<protein>
    <submittedName>
        <fullName evidence="1">Uncharacterized protein</fullName>
    </submittedName>
</protein>
<proteinExistence type="predicted"/>
<comment type="caution">
    <text evidence="1">The sequence shown here is derived from an EMBL/GenBank/DDBJ whole genome shotgun (WGS) entry which is preliminary data.</text>
</comment>
<evidence type="ECO:0000313" key="1">
    <source>
        <dbReference type="EMBL" id="MWB77492.1"/>
    </source>
</evidence>
<accession>A0A844WBT5</accession>
<evidence type="ECO:0000313" key="2">
    <source>
        <dbReference type="Proteomes" id="UP000443843"/>
    </source>
</evidence>
<dbReference type="AlphaFoldDB" id="A0A844WBT5"/>
<gene>
    <name evidence="1" type="ORF">GLS40_05595</name>
</gene>
<reference evidence="1 2" key="1">
    <citation type="submission" date="2019-11" db="EMBL/GenBank/DDBJ databases">
        <title>Pseudooceanicola pacifica sp. nov., isolated from deep-sea sediment of the Pacific Ocean.</title>
        <authorList>
            <person name="Lyu L."/>
        </authorList>
    </citation>
    <scope>NUCLEOTIDE SEQUENCE [LARGE SCALE GENOMIC DNA]</scope>
    <source>
        <strain evidence="1 2">216_PA32_1</strain>
    </source>
</reference>
<sequence>MFGVVLWSDSADRKAVIWCEDHGDLAYFNAGDDTDLSMVALDAGDLVQFDLTEEAEMRRATNPRLVAEEQFPTLAHRLQNALPTPDAPATSCSRNASAIIIPLDSARRRSKSDDRKDALVGAAL</sequence>
<name>A0A844WBT5_9RHOB</name>
<dbReference type="EMBL" id="WNXQ01000002">
    <property type="protein sequence ID" value="MWB77492.1"/>
    <property type="molecule type" value="Genomic_DNA"/>
</dbReference>
<keyword evidence="2" id="KW-1185">Reference proteome</keyword>
<dbReference type="RefSeq" id="WP_160381742.1">
    <property type="nucleotide sequence ID" value="NZ_WNXQ01000002.1"/>
</dbReference>
<dbReference type="Proteomes" id="UP000443843">
    <property type="component" value="Unassembled WGS sequence"/>
</dbReference>
<organism evidence="1 2">
    <name type="scientific">Pseudooceanicola pacificus</name>
    <dbReference type="NCBI Taxonomy" id="2676438"/>
    <lineage>
        <taxon>Bacteria</taxon>
        <taxon>Pseudomonadati</taxon>
        <taxon>Pseudomonadota</taxon>
        <taxon>Alphaproteobacteria</taxon>
        <taxon>Rhodobacterales</taxon>
        <taxon>Paracoccaceae</taxon>
        <taxon>Pseudooceanicola</taxon>
    </lineage>
</organism>